<dbReference type="EMBL" id="CAJVPW010008754">
    <property type="protein sequence ID" value="CAG8596804.1"/>
    <property type="molecule type" value="Genomic_DNA"/>
</dbReference>
<comment type="caution">
    <text evidence="1">The sequence shown here is derived from an EMBL/GenBank/DDBJ whole genome shotgun (WGS) entry which is preliminary data.</text>
</comment>
<evidence type="ECO:0000313" key="2">
    <source>
        <dbReference type="Proteomes" id="UP000789366"/>
    </source>
</evidence>
<name>A0ACA9MPN3_9GLOM</name>
<protein>
    <submittedName>
        <fullName evidence="1">3944_t:CDS:1</fullName>
    </submittedName>
</protein>
<proteinExistence type="predicted"/>
<accession>A0ACA9MPN3</accession>
<reference evidence="1" key="1">
    <citation type="submission" date="2021-06" db="EMBL/GenBank/DDBJ databases">
        <authorList>
            <person name="Kallberg Y."/>
            <person name="Tangrot J."/>
            <person name="Rosling A."/>
        </authorList>
    </citation>
    <scope>NUCLEOTIDE SEQUENCE</scope>
    <source>
        <strain evidence="1">28 12/20/2015</strain>
    </source>
</reference>
<organism evidence="1 2">
    <name type="scientific">Cetraspora pellucida</name>
    <dbReference type="NCBI Taxonomy" id="1433469"/>
    <lineage>
        <taxon>Eukaryota</taxon>
        <taxon>Fungi</taxon>
        <taxon>Fungi incertae sedis</taxon>
        <taxon>Mucoromycota</taxon>
        <taxon>Glomeromycotina</taxon>
        <taxon>Glomeromycetes</taxon>
        <taxon>Diversisporales</taxon>
        <taxon>Gigasporaceae</taxon>
        <taxon>Cetraspora</taxon>
    </lineage>
</organism>
<dbReference type="Proteomes" id="UP000789366">
    <property type="component" value="Unassembled WGS sequence"/>
</dbReference>
<gene>
    <name evidence="1" type="ORF">SPELUC_LOCUS6959</name>
</gene>
<sequence length="288" mass="33712">MSQLDQTINIVNNLQSKTCSYCYKHKNRIEFTRPYGGNEDAGGEESEYSNCNDCAKKKRKKSTLEVNKDNKFTSSETLNRLECYQDSDLDEIIKDDDSVLYDLDELEKLVSTHFANTEDNKVDFSKTFEFENELIDNSELLNIDQEAKARKVANFFLLPLEAGSHYYWEIRKVYIHKNNLERASVYLGCTQKEDRQYKNSPDQLPKRISEIKPPIIRFACERKITININFNLHQAKVDIQHLIPHEQLTHRKNRLPESAIAWISKHINLNLKKTEIHKRLCEKGLIDP</sequence>
<keyword evidence="2" id="KW-1185">Reference proteome</keyword>
<feature type="non-terminal residue" evidence="1">
    <location>
        <position position="288"/>
    </location>
</feature>
<evidence type="ECO:0000313" key="1">
    <source>
        <dbReference type="EMBL" id="CAG8596804.1"/>
    </source>
</evidence>